<keyword evidence="1" id="KW-0732">Signal</keyword>
<comment type="caution">
    <text evidence="2">The sequence shown here is derived from an EMBL/GenBank/DDBJ whole genome shotgun (WGS) entry which is preliminary data.</text>
</comment>
<keyword evidence="3" id="KW-1185">Reference proteome</keyword>
<reference evidence="2" key="1">
    <citation type="submission" date="2021-02" db="EMBL/GenBank/DDBJ databases">
        <authorList>
            <person name="Nowell W R."/>
        </authorList>
    </citation>
    <scope>NUCLEOTIDE SEQUENCE</scope>
    <source>
        <strain evidence="2">Ploen Becks lab</strain>
    </source>
</reference>
<dbReference type="EMBL" id="CAJNOC010000524">
    <property type="protein sequence ID" value="CAF0772187.1"/>
    <property type="molecule type" value="Genomic_DNA"/>
</dbReference>
<dbReference type="AlphaFoldDB" id="A0A813QR75"/>
<evidence type="ECO:0000313" key="3">
    <source>
        <dbReference type="Proteomes" id="UP000663879"/>
    </source>
</evidence>
<gene>
    <name evidence="2" type="ORF">OXX778_LOCUS5010</name>
</gene>
<name>A0A813QR75_9BILA</name>
<feature type="signal peptide" evidence="1">
    <location>
        <begin position="1"/>
        <end position="20"/>
    </location>
</feature>
<evidence type="ECO:0000313" key="2">
    <source>
        <dbReference type="EMBL" id="CAF0772187.1"/>
    </source>
</evidence>
<accession>A0A813QR75</accession>
<proteinExistence type="predicted"/>
<organism evidence="2 3">
    <name type="scientific">Brachionus calyciflorus</name>
    <dbReference type="NCBI Taxonomy" id="104777"/>
    <lineage>
        <taxon>Eukaryota</taxon>
        <taxon>Metazoa</taxon>
        <taxon>Spiralia</taxon>
        <taxon>Gnathifera</taxon>
        <taxon>Rotifera</taxon>
        <taxon>Eurotatoria</taxon>
        <taxon>Monogononta</taxon>
        <taxon>Pseudotrocha</taxon>
        <taxon>Ploima</taxon>
        <taxon>Brachionidae</taxon>
        <taxon>Brachionus</taxon>
    </lineage>
</organism>
<dbReference type="OrthoDB" id="10408696at2759"/>
<sequence>MNLKIVKLCLGLILITKVYCNLEDESTSENMSNQIQDVIVEDKGESLRENYLKLRPILDKLFGVDDLESNLRYNQMDNFKRSFFNFESKERMNKLVKRKRPNKNMFASGLQGVWGVPGKK</sequence>
<evidence type="ECO:0000256" key="1">
    <source>
        <dbReference type="SAM" id="SignalP"/>
    </source>
</evidence>
<dbReference type="Proteomes" id="UP000663879">
    <property type="component" value="Unassembled WGS sequence"/>
</dbReference>
<feature type="chain" id="PRO_5032697513" evidence="1">
    <location>
        <begin position="21"/>
        <end position="120"/>
    </location>
</feature>
<protein>
    <submittedName>
        <fullName evidence="2">Uncharacterized protein</fullName>
    </submittedName>
</protein>